<dbReference type="Proteomes" id="UP000290682">
    <property type="component" value="Unassembled WGS sequence"/>
</dbReference>
<dbReference type="InterPro" id="IPR036390">
    <property type="entry name" value="WH_DNA-bd_sf"/>
</dbReference>
<evidence type="ECO:0000256" key="2">
    <source>
        <dbReference type="ARBA" id="ARBA00023015"/>
    </source>
</evidence>
<evidence type="ECO:0000259" key="6">
    <source>
        <dbReference type="PROSITE" id="PS50931"/>
    </source>
</evidence>
<dbReference type="Gene3D" id="1.10.10.10">
    <property type="entry name" value="Winged helix-like DNA-binding domain superfamily/Winged helix DNA-binding domain"/>
    <property type="match status" value="1"/>
</dbReference>
<dbReference type="InterPro" id="IPR005119">
    <property type="entry name" value="LysR_subst-bd"/>
</dbReference>
<dbReference type="PANTHER" id="PTHR30537">
    <property type="entry name" value="HTH-TYPE TRANSCRIPTIONAL REGULATOR"/>
    <property type="match status" value="1"/>
</dbReference>
<sequence>MLDDLALFISIVDAGSLQAAARQHGLPPATLTRRLQRLEGQLGCRLLHRSARRLLPTQAGQAYYEQCRPLVSALKQTTEALDVGMNKVQGLLRVLAPVNLARGLLAPMWARFLAAHPEIRLELFLSNHDEDLWQHGADVAIRVGEQPDSTLYQRRLGTVELVVAGSPAYLAERGVPTHPVELSAHELLVIEPLGPWRFRDPDGGQTLTIEPSARCKLNELALAVTLAEAGLGLLYCPRTIAHEALQTGRLVQVMPGWTPPGRPLYAVWPQRQQPAKVRALIEHLSDFALATPLLQGAGPATLHSPPRSDHAPASHLD</sequence>
<feature type="compositionally biased region" description="Basic and acidic residues" evidence="5">
    <location>
        <begin position="306"/>
        <end position="317"/>
    </location>
</feature>
<evidence type="ECO:0000256" key="1">
    <source>
        <dbReference type="ARBA" id="ARBA00009437"/>
    </source>
</evidence>
<feature type="domain" description="HTH lysR-type" evidence="6">
    <location>
        <begin position="1"/>
        <end position="57"/>
    </location>
</feature>
<evidence type="ECO:0000256" key="5">
    <source>
        <dbReference type="SAM" id="MobiDB-lite"/>
    </source>
</evidence>
<dbReference type="PROSITE" id="PS50931">
    <property type="entry name" value="HTH_LYSR"/>
    <property type="match status" value="1"/>
</dbReference>
<evidence type="ECO:0000256" key="4">
    <source>
        <dbReference type="ARBA" id="ARBA00023163"/>
    </source>
</evidence>
<evidence type="ECO:0000313" key="8">
    <source>
        <dbReference type="Proteomes" id="UP000290682"/>
    </source>
</evidence>
<dbReference type="Pfam" id="PF03466">
    <property type="entry name" value="LysR_substrate"/>
    <property type="match status" value="1"/>
</dbReference>
<comment type="caution">
    <text evidence="7">The sequence shown here is derived from an EMBL/GenBank/DDBJ whole genome shotgun (WGS) entry which is preliminary data.</text>
</comment>
<feature type="region of interest" description="Disordered" evidence="5">
    <location>
        <begin position="298"/>
        <end position="317"/>
    </location>
</feature>
<evidence type="ECO:0000256" key="3">
    <source>
        <dbReference type="ARBA" id="ARBA00023125"/>
    </source>
</evidence>
<dbReference type="RefSeq" id="WP_129211941.1">
    <property type="nucleotide sequence ID" value="NZ_REGR01000003.1"/>
</dbReference>
<reference evidence="7 8" key="1">
    <citation type="submission" date="2018-10" db="EMBL/GenBank/DDBJ databases">
        <title>Draft genome of Fastidiocella sp. strain 375T, a bacterium isolated from a karstic cave dripping water.</title>
        <authorList>
            <person name="Coelho C."/>
            <person name="Verissimo A."/>
            <person name="Tiago I."/>
        </authorList>
    </citation>
    <scope>NUCLEOTIDE SEQUENCE [LARGE SCALE GENOMIC DNA]</scope>
    <source>
        <strain evidence="7 8">CAVE-375</strain>
    </source>
</reference>
<keyword evidence="8" id="KW-1185">Reference proteome</keyword>
<dbReference type="InterPro" id="IPR000847">
    <property type="entry name" value="LysR_HTH_N"/>
</dbReference>
<dbReference type="Gene3D" id="3.40.190.290">
    <property type="match status" value="1"/>
</dbReference>
<dbReference type="EMBL" id="REGR01000003">
    <property type="protein sequence ID" value="RXZ44382.1"/>
    <property type="molecule type" value="Genomic_DNA"/>
</dbReference>
<evidence type="ECO:0000313" key="7">
    <source>
        <dbReference type="EMBL" id="RXZ44382.1"/>
    </source>
</evidence>
<proteinExistence type="inferred from homology"/>
<protein>
    <submittedName>
        <fullName evidence="7">LysR family transcriptional regulator</fullName>
    </submittedName>
</protein>
<dbReference type="InterPro" id="IPR036388">
    <property type="entry name" value="WH-like_DNA-bd_sf"/>
</dbReference>
<dbReference type="InterPro" id="IPR058163">
    <property type="entry name" value="LysR-type_TF_proteobact-type"/>
</dbReference>
<dbReference type="PANTHER" id="PTHR30537:SF5">
    <property type="entry name" value="HTH-TYPE TRANSCRIPTIONAL ACTIVATOR TTDR-RELATED"/>
    <property type="match status" value="1"/>
</dbReference>
<dbReference type="CDD" id="cd08422">
    <property type="entry name" value="PBP2_CrgA_like"/>
    <property type="match status" value="1"/>
</dbReference>
<dbReference type="Pfam" id="PF00126">
    <property type="entry name" value="HTH_1"/>
    <property type="match status" value="1"/>
</dbReference>
<dbReference type="SUPFAM" id="SSF46785">
    <property type="entry name" value="Winged helix' DNA-binding domain"/>
    <property type="match status" value="1"/>
</dbReference>
<organism evidence="7 8">
    <name type="scientific">Crenobacter cavernae</name>
    <dbReference type="NCBI Taxonomy" id="2290923"/>
    <lineage>
        <taxon>Bacteria</taxon>
        <taxon>Pseudomonadati</taxon>
        <taxon>Pseudomonadota</taxon>
        <taxon>Betaproteobacteria</taxon>
        <taxon>Neisseriales</taxon>
        <taxon>Neisseriaceae</taxon>
        <taxon>Crenobacter</taxon>
    </lineage>
</organism>
<keyword evidence="3" id="KW-0238">DNA-binding</keyword>
<comment type="similarity">
    <text evidence="1">Belongs to the LysR transcriptional regulatory family.</text>
</comment>
<dbReference type="SUPFAM" id="SSF53850">
    <property type="entry name" value="Periplasmic binding protein-like II"/>
    <property type="match status" value="1"/>
</dbReference>
<accession>A0ABY0FDZ4</accession>
<gene>
    <name evidence="7" type="ORF">EBB06_04555</name>
</gene>
<name>A0ABY0FDZ4_9NEIS</name>
<keyword evidence="4" id="KW-0804">Transcription</keyword>
<keyword evidence="2" id="KW-0805">Transcription regulation</keyword>